<feature type="transmembrane region" description="Helical" evidence="1">
    <location>
        <begin position="190"/>
        <end position="209"/>
    </location>
</feature>
<gene>
    <name evidence="2" type="ordered locus">Fjoh_2308</name>
</gene>
<organism evidence="2 3">
    <name type="scientific">Flavobacterium johnsoniae (strain ATCC 17061 / DSM 2064 / JCM 8514 / BCRC 14874 / CCUG 350202 / NBRC 14942 / NCIMB 11054 / UW101)</name>
    <name type="common">Cytophaga johnsonae</name>
    <dbReference type="NCBI Taxonomy" id="376686"/>
    <lineage>
        <taxon>Bacteria</taxon>
        <taxon>Pseudomonadati</taxon>
        <taxon>Bacteroidota</taxon>
        <taxon>Flavobacteriia</taxon>
        <taxon>Flavobacteriales</taxon>
        <taxon>Flavobacteriaceae</taxon>
        <taxon>Flavobacterium</taxon>
    </lineage>
</organism>
<dbReference type="Proteomes" id="UP000006694">
    <property type="component" value="Chromosome"/>
</dbReference>
<dbReference type="EMBL" id="CP000685">
    <property type="protein sequence ID" value="ABQ05335.1"/>
    <property type="molecule type" value="Genomic_DNA"/>
</dbReference>
<evidence type="ECO:0000256" key="1">
    <source>
        <dbReference type="SAM" id="Phobius"/>
    </source>
</evidence>
<dbReference type="GeneID" id="31765215"/>
<protein>
    <submittedName>
        <fullName evidence="2">Pentapeptide repeat protein</fullName>
    </submittedName>
</protein>
<evidence type="ECO:0000313" key="2">
    <source>
        <dbReference type="EMBL" id="ABQ05335.1"/>
    </source>
</evidence>
<proteinExistence type="predicted"/>
<evidence type="ECO:0000313" key="3">
    <source>
        <dbReference type="Proteomes" id="UP000006694"/>
    </source>
</evidence>
<dbReference type="InterPro" id="IPR001646">
    <property type="entry name" value="5peptide_repeat"/>
</dbReference>
<dbReference type="AlphaFoldDB" id="A5FHI7"/>
<accession>A5FHI7</accession>
<dbReference type="HOGENOM" id="CLU_893724_0_0_10"/>
<keyword evidence="1" id="KW-0472">Membrane</keyword>
<dbReference type="RefSeq" id="WP_012024374.1">
    <property type="nucleotide sequence ID" value="NC_009441.1"/>
</dbReference>
<dbReference type="STRING" id="376686.Fjoh_2308"/>
<sequence>MKSSGREKIEDQIFDTNLTSENFHNKHFIRVGSKEQTFSKVNFSHTYFENCYFRNIIFNTCDFNGCKFINCNFHGSTFPGSKFDYATFDKTFIDNEILDNNCPSYNNLILKFARTLRINYQGIGDSFAVNKAIKIELEASKEHLYQSWKSKSTYYRDKYKGWDRFSMFFEWLYFKFQDFVWGNGESPIKLLRTGLVLWFIFSLFDTIYFKNPNLLSDYLGSFSLLPSIFMGINKPAKYSDFYLTFITILRFIGFALFTSIIIKRFNRR</sequence>
<dbReference type="Gene3D" id="2.160.20.80">
    <property type="entry name" value="E3 ubiquitin-protein ligase SopA"/>
    <property type="match status" value="1"/>
</dbReference>
<name>A5FHI7_FLAJ1</name>
<dbReference type="eggNOG" id="COG1357">
    <property type="taxonomic scope" value="Bacteria"/>
</dbReference>
<dbReference type="OrthoDB" id="5290767at2"/>
<keyword evidence="1" id="KW-1133">Transmembrane helix</keyword>
<feature type="transmembrane region" description="Helical" evidence="1">
    <location>
        <begin position="241"/>
        <end position="262"/>
    </location>
</feature>
<keyword evidence="1" id="KW-0812">Transmembrane</keyword>
<keyword evidence="3" id="KW-1185">Reference proteome</keyword>
<dbReference type="KEGG" id="fjo:Fjoh_2308"/>
<dbReference type="SUPFAM" id="SSF141571">
    <property type="entry name" value="Pentapeptide repeat-like"/>
    <property type="match status" value="1"/>
</dbReference>
<reference evidence="2 3" key="1">
    <citation type="journal article" date="2009" name="Appl. Environ. Microbiol.">
        <title>Novel features of the polysaccharide-digesting gliding bacterium Flavobacterium johnsoniae as revealed by genome sequence analysis.</title>
        <authorList>
            <person name="McBride M.J."/>
            <person name="Xie G."/>
            <person name="Martens E.C."/>
            <person name="Lapidus A."/>
            <person name="Henrissat B."/>
            <person name="Rhodes R.G."/>
            <person name="Goltsman E."/>
            <person name="Wang W."/>
            <person name="Xu J."/>
            <person name="Hunnicutt D.W."/>
            <person name="Staroscik A.M."/>
            <person name="Hoover T.R."/>
            <person name="Cheng Y.Q."/>
            <person name="Stein J.L."/>
        </authorList>
    </citation>
    <scope>NUCLEOTIDE SEQUENCE [LARGE SCALE GENOMIC DNA]</scope>
    <source>
        <strain evidence="3">ATCC 17061 / DSM 2064 / JCM 8514 / BCRC 14874 / CCUG 350202 / NBRC 14942 / NCIMB 11054 / UW101</strain>
    </source>
</reference>
<dbReference type="Pfam" id="PF00805">
    <property type="entry name" value="Pentapeptide"/>
    <property type="match status" value="1"/>
</dbReference>